<dbReference type="PANTHER" id="PTHR34301">
    <property type="entry name" value="DNA-BINDING PROTEIN-RELATED"/>
    <property type="match status" value="1"/>
</dbReference>
<organism evidence="1 2">
    <name type="scientific">Candidatus Sherwoodlollariibacterium unditelluris</name>
    <dbReference type="NCBI Taxonomy" id="1974757"/>
    <lineage>
        <taxon>Bacteria</taxon>
        <taxon>Pseudomonadati</taxon>
        <taxon>Candidatus Omnitrophota</taxon>
        <taxon>Candidatus Sherwoodlollariibacterium</taxon>
    </lineage>
</organism>
<comment type="caution">
    <text evidence="1">The sequence shown here is derived from an EMBL/GenBank/DDBJ whole genome shotgun (WGS) entry which is preliminary data.</text>
</comment>
<protein>
    <submittedName>
        <fullName evidence="1">Uncharacterized protein</fullName>
    </submittedName>
</protein>
<gene>
    <name evidence="1" type="ORF">COX41_00775</name>
</gene>
<dbReference type="Gene3D" id="3.40.50.300">
    <property type="entry name" value="P-loop containing nucleotide triphosphate hydrolases"/>
    <property type="match status" value="1"/>
</dbReference>
<name>A0A2G9YKR2_9BACT</name>
<sequence length="549" mass="63949">MNKSVFFDRKTYLDILQKRVSGLKDDYRQNIAIIGDELLGKTSIIFKFMDSFYDNHIILIFIDTRPESINSFSKRFIGVLLYNFLSNSGIFLKEDLEFLIHKSTSYIPQTTEKIRLILTNLNKGRTTGVFTDLMSLCETIHLETGKYCVVIFDEFQNLEALGFKNLYREWSRLLIADKNTMYIIISSMKFKAKAVLSKDLSLLFGNFEVITVEPFDIKTSGEYLRARLQGVNIAAPLRDFIVHFTGGYPMYLEAISESLVKNKDSALAELLEGILFNASGALNQRFSNYIKRFSGLRSVNPVRNTMQISANTIVSNGVNDYIAILYLISSGTNKIKDIAHILHKKKGELALKINYLLEFDVITRNVDFLKINDRVFSFWMKFVYQEKLRSLTFDNRIQKAKFRDCIEAMIQEFIVTSQKPLIERMNELFRLFENEMLQIEKKKIRLNHFREIKPLEFKSQMLKNGLIGRSNESLWIIAVKSGLLTEEDIVEFSKECRKYHHKLQRKIIVTLKDIDTNTRLRALEEKIWTWDINSLNQILDLYSMPRVIA</sequence>
<evidence type="ECO:0000313" key="2">
    <source>
        <dbReference type="Proteomes" id="UP000231292"/>
    </source>
</evidence>
<dbReference type="PANTHER" id="PTHR34301:SF8">
    <property type="entry name" value="ATPASE DOMAIN-CONTAINING PROTEIN"/>
    <property type="match status" value="1"/>
</dbReference>
<dbReference type="Proteomes" id="UP000231292">
    <property type="component" value="Unassembled WGS sequence"/>
</dbReference>
<dbReference type="InterPro" id="IPR027417">
    <property type="entry name" value="P-loop_NTPase"/>
</dbReference>
<reference evidence="1 2" key="1">
    <citation type="submission" date="2017-09" db="EMBL/GenBank/DDBJ databases">
        <title>Depth-based differentiation of microbial function through sediment-hosted aquifers and enrichment of novel symbionts in the deep terrestrial subsurface.</title>
        <authorList>
            <person name="Probst A.J."/>
            <person name="Ladd B."/>
            <person name="Jarett J.K."/>
            <person name="Geller-Mcgrath D.E."/>
            <person name="Sieber C.M."/>
            <person name="Emerson J.B."/>
            <person name="Anantharaman K."/>
            <person name="Thomas B.C."/>
            <person name="Malmstrom R."/>
            <person name="Stieglmeier M."/>
            <person name="Klingl A."/>
            <person name="Woyke T."/>
            <person name="Ryan C.M."/>
            <person name="Banfield J.F."/>
        </authorList>
    </citation>
    <scope>NUCLEOTIDE SEQUENCE [LARGE SCALE GENOMIC DNA]</scope>
    <source>
        <strain evidence="1">CG23_combo_of_CG06-09_8_20_14_all_41_10</strain>
    </source>
</reference>
<evidence type="ECO:0000313" key="1">
    <source>
        <dbReference type="EMBL" id="PIP19837.1"/>
    </source>
</evidence>
<dbReference type="EMBL" id="PCRK01000012">
    <property type="protein sequence ID" value="PIP19837.1"/>
    <property type="molecule type" value="Genomic_DNA"/>
</dbReference>
<dbReference type="AlphaFoldDB" id="A0A2G9YKR2"/>
<dbReference type="SUPFAM" id="SSF52540">
    <property type="entry name" value="P-loop containing nucleoside triphosphate hydrolases"/>
    <property type="match status" value="1"/>
</dbReference>
<accession>A0A2G9YKR2</accession>
<proteinExistence type="predicted"/>